<dbReference type="OrthoDB" id="969100at2"/>
<reference evidence="1 2" key="1">
    <citation type="submission" date="2016-10" db="EMBL/GenBank/DDBJ databases">
        <authorList>
            <person name="de Groot N.N."/>
        </authorList>
    </citation>
    <scope>NUCLEOTIDE SEQUENCE [LARGE SCALE GENOMIC DNA]</scope>
    <source>
        <strain evidence="1 2">DSM 26130</strain>
    </source>
</reference>
<evidence type="ECO:0000313" key="2">
    <source>
        <dbReference type="Proteomes" id="UP000198598"/>
    </source>
</evidence>
<accession>A0A1I1UTX7</accession>
<dbReference type="AlphaFoldDB" id="A0A1I1UTX7"/>
<sequence length="287" mass="33345">MFESILSQFLLDVIPAYKEYISINNNAILDNGADIRKGLEASVSLYHFGEHYAQCLNQDFKKVVKPRLVNLCTDYSLLGNVADVRKHRFLDRQNPKFLSANSMIEKYIITKYNDESGEYQDTEKSIEITLIDGVKRQLMDVLTNVMNMWYAELYNENIIKKIEYHSNYVYGVRQKKNRNAVKDVELHQTSGLGLNMQMVFQVYDNNTSKIVPLTTGERMLRFGYIDNDTGLHAETDLPFIETEYIELQQLGSEQERLEYSRKIAKKKGVTDRLMLQLNAAKINRKNI</sequence>
<protein>
    <submittedName>
        <fullName evidence="1">Uncharacterized protein</fullName>
    </submittedName>
</protein>
<dbReference type="EMBL" id="FOLQ01000006">
    <property type="protein sequence ID" value="SFD72323.1"/>
    <property type="molecule type" value="Genomic_DNA"/>
</dbReference>
<organism evidence="1 2">
    <name type="scientific">Spirosoma endophyticum</name>
    <dbReference type="NCBI Taxonomy" id="662367"/>
    <lineage>
        <taxon>Bacteria</taxon>
        <taxon>Pseudomonadati</taxon>
        <taxon>Bacteroidota</taxon>
        <taxon>Cytophagia</taxon>
        <taxon>Cytophagales</taxon>
        <taxon>Cytophagaceae</taxon>
        <taxon>Spirosoma</taxon>
    </lineage>
</organism>
<proteinExistence type="predicted"/>
<gene>
    <name evidence="1" type="ORF">SAMN05216167_106337</name>
</gene>
<dbReference type="Proteomes" id="UP000198598">
    <property type="component" value="Unassembled WGS sequence"/>
</dbReference>
<dbReference type="RefSeq" id="WP_093828683.1">
    <property type="nucleotide sequence ID" value="NZ_FOLQ01000006.1"/>
</dbReference>
<keyword evidence="2" id="KW-1185">Reference proteome</keyword>
<evidence type="ECO:0000313" key="1">
    <source>
        <dbReference type="EMBL" id="SFD72323.1"/>
    </source>
</evidence>
<name>A0A1I1UTX7_9BACT</name>